<dbReference type="Pfam" id="PF13034">
    <property type="entry name" value="DUF3895"/>
    <property type="match status" value="1"/>
</dbReference>
<name>A0A329ML03_9BACL</name>
<gene>
    <name evidence="2" type="ORF">DQG23_15805</name>
</gene>
<keyword evidence="3" id="KW-1185">Reference proteome</keyword>
<evidence type="ECO:0000256" key="1">
    <source>
        <dbReference type="SAM" id="MobiDB-lite"/>
    </source>
</evidence>
<protein>
    <submittedName>
        <fullName evidence="2">Uncharacterized protein</fullName>
    </submittedName>
</protein>
<dbReference type="InterPro" id="IPR024995">
    <property type="entry name" value="DUF3895"/>
</dbReference>
<evidence type="ECO:0000313" key="2">
    <source>
        <dbReference type="EMBL" id="RAV20529.1"/>
    </source>
</evidence>
<dbReference type="OrthoDB" id="2183421at2"/>
<accession>A0A329ML03</accession>
<feature type="region of interest" description="Disordered" evidence="1">
    <location>
        <begin position="83"/>
        <end position="120"/>
    </location>
</feature>
<organism evidence="2 3">
    <name type="scientific">Paenibacillus contaminans</name>
    <dbReference type="NCBI Taxonomy" id="450362"/>
    <lineage>
        <taxon>Bacteria</taxon>
        <taxon>Bacillati</taxon>
        <taxon>Bacillota</taxon>
        <taxon>Bacilli</taxon>
        <taxon>Bacillales</taxon>
        <taxon>Paenibacillaceae</taxon>
        <taxon>Paenibacillus</taxon>
    </lineage>
</organism>
<dbReference type="EMBL" id="QMFB01000008">
    <property type="protein sequence ID" value="RAV20529.1"/>
    <property type="molecule type" value="Genomic_DNA"/>
</dbReference>
<sequence length="268" mass="29072">MHTGIDAKTVQAILKGFQVIDYELSEILGKVKEGWKLSNAVRDIPADLELPPDIAEHIKLGLPLLERQTAKLKALVREHLDRLPRPAPGVSGTRSGGWDDSAREQIGQTGSSAVGRPEPVLSGGHPGFGMEQLDLFADSSDQLTFDLFGEPPAAPKPSAAAETPGVQRGFTADIYGEAAPSSSAQTGDKLTERQQEAVTRYLREGVQSARIICELLIRNDGAIDRRFLTQKPVIYPAVCRKIDGETVSGAYKLVSKDENDRVYERAGE</sequence>
<dbReference type="AlphaFoldDB" id="A0A329ML03"/>
<reference evidence="2 3" key="1">
    <citation type="journal article" date="2009" name="Int. J. Syst. Evol. Microbiol.">
        <title>Paenibacillus contaminans sp. nov., isolated from a contaminated laboratory plate.</title>
        <authorList>
            <person name="Chou J.H."/>
            <person name="Lee J.H."/>
            <person name="Lin M.C."/>
            <person name="Chang P.S."/>
            <person name="Arun A.B."/>
            <person name="Young C.C."/>
            <person name="Chen W.M."/>
        </authorList>
    </citation>
    <scope>NUCLEOTIDE SEQUENCE [LARGE SCALE GENOMIC DNA]</scope>
    <source>
        <strain evidence="2 3">CKOBP-6</strain>
    </source>
</reference>
<comment type="caution">
    <text evidence="2">The sequence shown here is derived from an EMBL/GenBank/DDBJ whole genome shotgun (WGS) entry which is preliminary data.</text>
</comment>
<proteinExistence type="predicted"/>
<dbReference type="Proteomes" id="UP000250369">
    <property type="component" value="Unassembled WGS sequence"/>
</dbReference>
<evidence type="ECO:0000313" key="3">
    <source>
        <dbReference type="Proteomes" id="UP000250369"/>
    </source>
</evidence>